<sequence length="134" mass="14931">MDSANLVWLGFEGKFPYTVTDTWTDTTSNNMFDKFKQKPNLVPAVVQCEVGELASTGKPTSVRINEGKLLQGLFVLGDEANDFGQDLARHLKQSALGRRRPTLHHSIEKQGCEARRGEAHPDKSPVQQPSRPRT</sequence>
<reference evidence="3" key="1">
    <citation type="submission" date="2016-09" db="EMBL/GenBank/DDBJ databases">
        <authorList>
            <person name="Guldener U."/>
        </authorList>
    </citation>
    <scope>NUCLEOTIDE SEQUENCE [LARGE SCALE GENOMIC DNA]</scope>
    <source>
        <strain evidence="3">V64-1</strain>
    </source>
</reference>
<evidence type="ECO:0000313" key="3">
    <source>
        <dbReference type="Proteomes" id="UP000219369"/>
    </source>
</evidence>
<feature type="region of interest" description="Disordered" evidence="1">
    <location>
        <begin position="97"/>
        <end position="134"/>
    </location>
</feature>
<evidence type="ECO:0000313" key="2">
    <source>
        <dbReference type="EMBL" id="SCO90500.1"/>
    </source>
</evidence>
<dbReference type="Proteomes" id="UP000219369">
    <property type="component" value="Unassembled WGS sequence"/>
</dbReference>
<proteinExistence type="predicted"/>
<evidence type="ECO:0000256" key="1">
    <source>
        <dbReference type="SAM" id="MobiDB-lite"/>
    </source>
</evidence>
<gene>
    <name evidence="2" type="ORF">FRV6_14628</name>
</gene>
<organism evidence="2 3">
    <name type="scientific">Fusarium oxysporum</name>
    <name type="common">Fusarium vascular wilt</name>
    <dbReference type="NCBI Taxonomy" id="5507"/>
    <lineage>
        <taxon>Eukaryota</taxon>
        <taxon>Fungi</taxon>
        <taxon>Dikarya</taxon>
        <taxon>Ascomycota</taxon>
        <taxon>Pezizomycotina</taxon>
        <taxon>Sordariomycetes</taxon>
        <taxon>Hypocreomycetidae</taxon>
        <taxon>Hypocreales</taxon>
        <taxon>Nectriaceae</taxon>
        <taxon>Fusarium</taxon>
        <taxon>Fusarium oxysporum species complex</taxon>
    </lineage>
</organism>
<protein>
    <submittedName>
        <fullName evidence="2">Uncharacterized protein</fullName>
    </submittedName>
</protein>
<feature type="compositionally biased region" description="Basic and acidic residues" evidence="1">
    <location>
        <begin position="105"/>
        <end position="123"/>
    </location>
</feature>
<name>A0A2H3U0G1_FUSOX</name>
<feature type="compositionally biased region" description="Polar residues" evidence="1">
    <location>
        <begin position="125"/>
        <end position="134"/>
    </location>
</feature>
<dbReference type="AlphaFoldDB" id="A0A2H3U0G1"/>
<dbReference type="EMBL" id="FMJY01000009">
    <property type="protein sequence ID" value="SCO90500.1"/>
    <property type="molecule type" value="Genomic_DNA"/>
</dbReference>
<accession>A0A2H3U0G1</accession>